<protein>
    <submittedName>
        <fullName evidence="1">Uncharacterized protein</fullName>
    </submittedName>
</protein>
<reference evidence="1 2" key="1">
    <citation type="submission" date="2007-08" db="EMBL/GenBank/DDBJ databases">
        <title>Complete sequence of Shewanella sediminis HAW-EB3.</title>
        <authorList>
            <consortium name="US DOE Joint Genome Institute"/>
            <person name="Copeland A."/>
            <person name="Lucas S."/>
            <person name="Lapidus A."/>
            <person name="Barry K."/>
            <person name="Glavina del Rio T."/>
            <person name="Dalin E."/>
            <person name="Tice H."/>
            <person name="Pitluck S."/>
            <person name="Chertkov O."/>
            <person name="Brettin T."/>
            <person name="Bruce D."/>
            <person name="Detter J.C."/>
            <person name="Han C."/>
            <person name="Schmutz J."/>
            <person name="Larimer F."/>
            <person name="Land M."/>
            <person name="Hauser L."/>
            <person name="Kyrpides N."/>
            <person name="Kim E."/>
            <person name="Zhao J.-S."/>
            <person name="Richardson P."/>
        </authorList>
    </citation>
    <scope>NUCLEOTIDE SEQUENCE [LARGE SCALE GENOMIC DNA]</scope>
    <source>
        <strain evidence="1 2">HAW-EB3</strain>
    </source>
</reference>
<keyword evidence="2" id="KW-1185">Reference proteome</keyword>
<dbReference type="KEGG" id="sse:Ssed_2462"/>
<name>A8FW48_SHESH</name>
<sequence precursor="true">MFRVIVIALVAMISGTIIIAAITVSGYGTVDFDDVSTITPYSEVVGLIVTSKEKVILHGWTEEDHTVENPVFYSFSLPPGTDNRFVKSRTTIPAGLRLEIVAVEKCKNCFLDFKPRIKFRVTARNLKTDHDLPIYLNDSFLVEEWGGNHEPITYDYSVFAVGS</sequence>
<accession>A8FW48</accession>
<dbReference type="EMBL" id="CP000821">
    <property type="protein sequence ID" value="ABV37071.1"/>
    <property type="molecule type" value="Genomic_DNA"/>
</dbReference>
<gene>
    <name evidence="1" type="ordered locus">Ssed_2462</name>
</gene>
<organism evidence="1 2">
    <name type="scientific">Shewanella sediminis (strain HAW-EB3)</name>
    <dbReference type="NCBI Taxonomy" id="425104"/>
    <lineage>
        <taxon>Bacteria</taxon>
        <taxon>Pseudomonadati</taxon>
        <taxon>Pseudomonadota</taxon>
        <taxon>Gammaproteobacteria</taxon>
        <taxon>Alteromonadales</taxon>
        <taxon>Shewanellaceae</taxon>
        <taxon>Shewanella</taxon>
    </lineage>
</organism>
<proteinExistence type="predicted"/>
<dbReference type="Proteomes" id="UP000002015">
    <property type="component" value="Chromosome"/>
</dbReference>
<dbReference type="HOGENOM" id="CLU_1795171_0_0_6"/>
<evidence type="ECO:0000313" key="1">
    <source>
        <dbReference type="EMBL" id="ABV37071.1"/>
    </source>
</evidence>
<evidence type="ECO:0000313" key="2">
    <source>
        <dbReference type="Proteomes" id="UP000002015"/>
    </source>
</evidence>
<dbReference type="AlphaFoldDB" id="A8FW48"/>